<organism evidence="11 12">
    <name type="scientific">Loigolactobacillus coryniformis subsp. coryniformis KCTC 3167 = DSM 20001</name>
    <dbReference type="NCBI Taxonomy" id="913848"/>
    <lineage>
        <taxon>Bacteria</taxon>
        <taxon>Bacillati</taxon>
        <taxon>Bacillota</taxon>
        <taxon>Bacilli</taxon>
        <taxon>Lactobacillales</taxon>
        <taxon>Lactobacillaceae</taxon>
        <taxon>Loigolactobacillus</taxon>
    </lineage>
</organism>
<keyword evidence="1 7" id="KW-0028">Amino-acid biosynthesis</keyword>
<dbReference type="PIRSF" id="PIRSF000676">
    <property type="entry name" value="Homoser_kin"/>
    <property type="match status" value="1"/>
</dbReference>
<dbReference type="InterPro" id="IPR006204">
    <property type="entry name" value="GHMP_kinase_N_dom"/>
</dbReference>
<dbReference type="Pfam" id="PF00288">
    <property type="entry name" value="GHMP_kinases_N"/>
    <property type="match status" value="1"/>
</dbReference>
<comment type="caution">
    <text evidence="11">The sequence shown here is derived from an EMBL/GenBank/DDBJ whole genome shotgun (WGS) entry which is preliminary data.</text>
</comment>
<evidence type="ECO:0000313" key="12">
    <source>
        <dbReference type="Proteomes" id="UP000051181"/>
    </source>
</evidence>
<dbReference type="NCBIfam" id="TIGR00191">
    <property type="entry name" value="thrB"/>
    <property type="match status" value="1"/>
</dbReference>
<dbReference type="PANTHER" id="PTHR20861:SF1">
    <property type="entry name" value="HOMOSERINE KINASE"/>
    <property type="match status" value="1"/>
</dbReference>
<dbReference type="Gene3D" id="3.30.70.890">
    <property type="entry name" value="GHMP kinase, C-terminal domain"/>
    <property type="match status" value="1"/>
</dbReference>
<dbReference type="InterPro" id="IPR036554">
    <property type="entry name" value="GHMP_kinase_C_sf"/>
</dbReference>
<sequence length="289" mass="31148">MKIQVPATTSNLGPGFDSCGLALALYLRIQIGAESAHWEVQHNLGPQIPNDQENLIVKTALTVAGQQPIAPHQLSVMSDIPVQRGLGSSAAAVVGGIELANRLANLNLSIDEKITLATKFEQHPDHVAPAIRGNFVTAAMIDQQVYSVRHLFPDSDFVIYIPREKLAAVKSREVLPTSLDYNQAVAGSAIANVMIAAILNGDLNLAGDMMEHDLLQERYRDNFVPFLRQMRTTAKELGAYGTFISGAGPAIITMCPEEATENIKAALMQKHPTGTVISLSADKDGIQVF</sequence>
<dbReference type="SUPFAM" id="SSF55060">
    <property type="entry name" value="GHMP Kinase, C-terminal domain"/>
    <property type="match status" value="1"/>
</dbReference>
<comment type="catalytic activity">
    <reaction evidence="7">
        <text>L-homoserine + ATP = O-phospho-L-homoserine + ADP + H(+)</text>
        <dbReference type="Rhea" id="RHEA:13985"/>
        <dbReference type="ChEBI" id="CHEBI:15378"/>
        <dbReference type="ChEBI" id="CHEBI:30616"/>
        <dbReference type="ChEBI" id="CHEBI:57476"/>
        <dbReference type="ChEBI" id="CHEBI:57590"/>
        <dbReference type="ChEBI" id="CHEBI:456216"/>
        <dbReference type="EC" id="2.7.1.39"/>
    </reaction>
</comment>
<evidence type="ECO:0000256" key="6">
    <source>
        <dbReference type="ARBA" id="ARBA00022840"/>
    </source>
</evidence>
<gene>
    <name evidence="7" type="primary">thrB</name>
    <name evidence="11" type="ORF">FD22_GL001263</name>
</gene>
<dbReference type="Proteomes" id="UP000051181">
    <property type="component" value="Unassembled WGS sequence"/>
</dbReference>
<dbReference type="Gene3D" id="3.30.230.10">
    <property type="match status" value="1"/>
</dbReference>
<evidence type="ECO:0000256" key="4">
    <source>
        <dbReference type="ARBA" id="ARBA00022741"/>
    </source>
</evidence>
<evidence type="ECO:0000256" key="5">
    <source>
        <dbReference type="ARBA" id="ARBA00022777"/>
    </source>
</evidence>
<comment type="pathway">
    <text evidence="7">Amino-acid biosynthesis; L-threonine biosynthesis; L-threonine from L-aspartate: step 4/5.</text>
</comment>
<reference evidence="11 12" key="1">
    <citation type="journal article" date="2015" name="Genome Announc.">
        <title>Expanding the biotechnology potential of lactobacilli through comparative genomics of 213 strains and associated genera.</title>
        <authorList>
            <person name="Sun Z."/>
            <person name="Harris H.M."/>
            <person name="McCann A."/>
            <person name="Guo C."/>
            <person name="Argimon S."/>
            <person name="Zhang W."/>
            <person name="Yang X."/>
            <person name="Jeffery I.B."/>
            <person name="Cooney J.C."/>
            <person name="Kagawa T.F."/>
            <person name="Liu W."/>
            <person name="Song Y."/>
            <person name="Salvetti E."/>
            <person name="Wrobel A."/>
            <person name="Rasinkangas P."/>
            <person name="Parkhill J."/>
            <person name="Rea M.C."/>
            <person name="O'Sullivan O."/>
            <person name="Ritari J."/>
            <person name="Douillard F.P."/>
            <person name="Paul Ross R."/>
            <person name="Yang R."/>
            <person name="Briner A.E."/>
            <person name="Felis G.E."/>
            <person name="de Vos W.M."/>
            <person name="Barrangou R."/>
            <person name="Klaenhammer T.R."/>
            <person name="Caufield P.W."/>
            <person name="Cui Y."/>
            <person name="Zhang H."/>
            <person name="O'Toole P.W."/>
        </authorList>
    </citation>
    <scope>NUCLEOTIDE SEQUENCE [LARGE SCALE GENOMIC DNA]</scope>
    <source>
        <strain evidence="11 12">DSM 20001</strain>
    </source>
</reference>
<keyword evidence="6 7" id="KW-0067">ATP-binding</keyword>
<dbReference type="GO" id="GO:0005524">
    <property type="term" value="F:ATP binding"/>
    <property type="evidence" value="ECO:0007669"/>
    <property type="project" value="UniProtKB-UniRule"/>
</dbReference>
<dbReference type="InterPro" id="IPR013750">
    <property type="entry name" value="GHMP_kinase_C_dom"/>
</dbReference>
<dbReference type="PANTHER" id="PTHR20861">
    <property type="entry name" value="HOMOSERINE/4-DIPHOSPHOCYTIDYL-2-C-METHYL-D-ERYTHRITOL KINASE"/>
    <property type="match status" value="1"/>
</dbReference>
<dbReference type="SUPFAM" id="SSF54211">
    <property type="entry name" value="Ribosomal protein S5 domain 2-like"/>
    <property type="match status" value="1"/>
</dbReference>
<keyword evidence="5 7" id="KW-0418">Kinase</keyword>
<dbReference type="GO" id="GO:0009088">
    <property type="term" value="P:threonine biosynthetic process"/>
    <property type="evidence" value="ECO:0007669"/>
    <property type="project" value="UniProtKB-UniRule"/>
</dbReference>
<evidence type="ECO:0000256" key="3">
    <source>
        <dbReference type="ARBA" id="ARBA00022697"/>
    </source>
</evidence>
<dbReference type="GO" id="GO:0005737">
    <property type="term" value="C:cytoplasm"/>
    <property type="evidence" value="ECO:0007669"/>
    <property type="project" value="UniProtKB-SubCell"/>
</dbReference>
<evidence type="ECO:0000256" key="1">
    <source>
        <dbReference type="ARBA" id="ARBA00022605"/>
    </source>
</evidence>
<evidence type="ECO:0000256" key="2">
    <source>
        <dbReference type="ARBA" id="ARBA00022679"/>
    </source>
</evidence>
<dbReference type="eggNOG" id="COG0083">
    <property type="taxonomic scope" value="Bacteria"/>
</dbReference>
<keyword evidence="4 7" id="KW-0547">Nucleotide-binding</keyword>
<dbReference type="EMBL" id="AZCN01000032">
    <property type="protein sequence ID" value="KRK16442.1"/>
    <property type="molecule type" value="Genomic_DNA"/>
</dbReference>
<proteinExistence type="inferred from homology"/>
<dbReference type="InterPro" id="IPR014721">
    <property type="entry name" value="Ribsml_uS5_D2-typ_fold_subgr"/>
</dbReference>
<feature type="binding site" evidence="7">
    <location>
        <begin position="81"/>
        <end position="91"/>
    </location>
    <ligand>
        <name>ATP</name>
        <dbReference type="ChEBI" id="CHEBI:30616"/>
    </ligand>
</feature>
<dbReference type="GO" id="GO:0004413">
    <property type="term" value="F:homoserine kinase activity"/>
    <property type="evidence" value="ECO:0007669"/>
    <property type="project" value="UniProtKB-UniRule"/>
</dbReference>
<dbReference type="UniPathway" id="UPA00050">
    <property type="reaction ID" value="UER00064"/>
</dbReference>
<evidence type="ECO:0000256" key="7">
    <source>
        <dbReference type="HAMAP-Rule" id="MF_00384"/>
    </source>
</evidence>
<dbReference type="InterPro" id="IPR020568">
    <property type="entry name" value="Ribosomal_Su5_D2-typ_SF"/>
</dbReference>
<comment type="subcellular location">
    <subcellularLocation>
        <location evidence="7">Cytoplasm</location>
    </subcellularLocation>
</comment>
<keyword evidence="3 7" id="KW-0791">Threonine biosynthesis</keyword>
<feature type="domain" description="GHMP kinase C-terminal" evidence="10">
    <location>
        <begin position="194"/>
        <end position="269"/>
    </location>
</feature>
<dbReference type="AlphaFoldDB" id="A0A0R1FAZ9"/>
<protein>
    <recommendedName>
        <fullName evidence="7 8">Homoserine kinase</fullName>
        <shortName evidence="7">HK</shortName>
        <shortName evidence="7">HSK</shortName>
        <ecNumber evidence="7 8">2.7.1.39</ecNumber>
    </recommendedName>
</protein>
<feature type="domain" description="GHMP kinase N-terminal" evidence="9">
    <location>
        <begin position="54"/>
        <end position="133"/>
    </location>
</feature>
<dbReference type="PATRIC" id="fig|913848.6.peg.1301"/>
<accession>A0A0R1FAZ9</accession>
<evidence type="ECO:0000313" key="11">
    <source>
        <dbReference type="EMBL" id="KRK16442.1"/>
    </source>
</evidence>
<evidence type="ECO:0000259" key="10">
    <source>
        <dbReference type="Pfam" id="PF08544"/>
    </source>
</evidence>
<dbReference type="HAMAP" id="MF_00384">
    <property type="entry name" value="Homoser_kinase"/>
    <property type="match status" value="1"/>
</dbReference>
<name>A0A0R1FAZ9_9LACO</name>
<dbReference type="PRINTS" id="PR00958">
    <property type="entry name" value="HOMSERKINASE"/>
</dbReference>
<dbReference type="InterPro" id="IPR000870">
    <property type="entry name" value="Homoserine_kinase"/>
</dbReference>
<keyword evidence="2 7" id="KW-0808">Transferase</keyword>
<dbReference type="EC" id="2.7.1.39" evidence="7 8"/>
<keyword evidence="7" id="KW-0963">Cytoplasm</keyword>
<dbReference type="GeneID" id="65916666"/>
<comment type="similarity">
    <text evidence="7">Belongs to the GHMP kinase family. Homoserine kinase subfamily.</text>
</comment>
<dbReference type="Pfam" id="PF08544">
    <property type="entry name" value="GHMP_kinases_C"/>
    <property type="match status" value="1"/>
</dbReference>
<comment type="function">
    <text evidence="7">Catalyzes the ATP-dependent phosphorylation of L-homoserine to L-homoserine phosphate.</text>
</comment>
<evidence type="ECO:0000259" key="9">
    <source>
        <dbReference type="Pfam" id="PF00288"/>
    </source>
</evidence>
<evidence type="ECO:0000256" key="8">
    <source>
        <dbReference type="NCBIfam" id="TIGR00191"/>
    </source>
</evidence>
<dbReference type="RefSeq" id="WP_010009476.1">
    <property type="nucleotide sequence ID" value="NZ_AZCN01000032.1"/>
</dbReference>